<dbReference type="Gene3D" id="1.20.1070.10">
    <property type="entry name" value="Rhodopsin 7-helix transmembrane proteins"/>
    <property type="match status" value="1"/>
</dbReference>
<dbReference type="GO" id="GO:0016020">
    <property type="term" value="C:membrane"/>
    <property type="evidence" value="ECO:0007669"/>
    <property type="project" value="UniProtKB-SubCell"/>
</dbReference>
<dbReference type="SUPFAM" id="SSF81321">
    <property type="entry name" value="Family A G protein-coupled receptor-like"/>
    <property type="match status" value="1"/>
</dbReference>
<feature type="transmembrane region" description="Helical" evidence="6">
    <location>
        <begin position="265"/>
        <end position="285"/>
    </location>
</feature>
<evidence type="ECO:0000256" key="3">
    <source>
        <dbReference type="ARBA" id="ARBA00022989"/>
    </source>
</evidence>
<evidence type="ECO:0000256" key="5">
    <source>
        <dbReference type="SAM" id="MobiDB-lite"/>
    </source>
</evidence>
<feature type="transmembrane region" description="Helical" evidence="6">
    <location>
        <begin position="305"/>
        <end position="325"/>
    </location>
</feature>
<comment type="caution">
    <text evidence="8">The sequence shown here is derived from an EMBL/GenBank/DDBJ whole genome shotgun (WGS) entry which is preliminary data.</text>
</comment>
<feature type="compositionally biased region" description="Polar residues" evidence="5">
    <location>
        <begin position="485"/>
        <end position="494"/>
    </location>
</feature>
<feature type="transmembrane region" description="Helical" evidence="6">
    <location>
        <begin position="6"/>
        <end position="30"/>
    </location>
</feature>
<dbReference type="CDD" id="cd14978">
    <property type="entry name" value="7tmA_FMRFamide_R-like"/>
    <property type="match status" value="1"/>
</dbReference>
<dbReference type="EMBL" id="JAWDGP010001802">
    <property type="protein sequence ID" value="KAK3788055.1"/>
    <property type="molecule type" value="Genomic_DNA"/>
</dbReference>
<evidence type="ECO:0000259" key="7">
    <source>
        <dbReference type="PROSITE" id="PS50262"/>
    </source>
</evidence>
<protein>
    <recommendedName>
        <fullName evidence="7">G-protein coupled receptors family 1 profile domain-containing protein</fullName>
    </recommendedName>
</protein>
<keyword evidence="2 6" id="KW-0812">Transmembrane</keyword>
<evidence type="ECO:0000313" key="9">
    <source>
        <dbReference type="Proteomes" id="UP001283361"/>
    </source>
</evidence>
<feature type="compositionally biased region" description="Basic and acidic residues" evidence="5">
    <location>
        <begin position="495"/>
        <end position="517"/>
    </location>
</feature>
<keyword evidence="4 6" id="KW-0472">Membrane</keyword>
<evidence type="ECO:0000256" key="2">
    <source>
        <dbReference type="ARBA" id="ARBA00022692"/>
    </source>
</evidence>
<keyword evidence="3 6" id="KW-1133">Transmembrane helix</keyword>
<dbReference type="InterPro" id="IPR017452">
    <property type="entry name" value="GPCR_Rhodpsn_7TM"/>
</dbReference>
<evidence type="ECO:0000256" key="1">
    <source>
        <dbReference type="ARBA" id="ARBA00004370"/>
    </source>
</evidence>
<evidence type="ECO:0000256" key="4">
    <source>
        <dbReference type="ARBA" id="ARBA00023136"/>
    </source>
</evidence>
<keyword evidence="9" id="KW-1185">Reference proteome</keyword>
<feature type="transmembrane region" description="Helical" evidence="6">
    <location>
        <begin position="42"/>
        <end position="61"/>
    </location>
</feature>
<accession>A0AAE1DZI4</accession>
<dbReference type="PANTHER" id="PTHR46641">
    <property type="entry name" value="FMRFAMIDE RECEPTOR-RELATED"/>
    <property type="match status" value="1"/>
</dbReference>
<evidence type="ECO:0000313" key="8">
    <source>
        <dbReference type="EMBL" id="KAK3788055.1"/>
    </source>
</evidence>
<dbReference type="PANTHER" id="PTHR46641:SF2">
    <property type="entry name" value="FMRFAMIDE RECEPTOR"/>
    <property type="match status" value="1"/>
</dbReference>
<feature type="compositionally biased region" description="Polar residues" evidence="5">
    <location>
        <begin position="442"/>
        <end position="457"/>
    </location>
</feature>
<organism evidence="8 9">
    <name type="scientific">Elysia crispata</name>
    <name type="common">lettuce slug</name>
    <dbReference type="NCBI Taxonomy" id="231223"/>
    <lineage>
        <taxon>Eukaryota</taxon>
        <taxon>Metazoa</taxon>
        <taxon>Spiralia</taxon>
        <taxon>Lophotrochozoa</taxon>
        <taxon>Mollusca</taxon>
        <taxon>Gastropoda</taxon>
        <taxon>Heterobranchia</taxon>
        <taxon>Euthyneura</taxon>
        <taxon>Panpulmonata</taxon>
        <taxon>Sacoglossa</taxon>
        <taxon>Placobranchoidea</taxon>
        <taxon>Plakobranchidae</taxon>
        <taxon>Elysia</taxon>
    </lineage>
</organism>
<gene>
    <name evidence="8" type="ORF">RRG08_051127</name>
</gene>
<feature type="transmembrane region" description="Helical" evidence="6">
    <location>
        <begin position="183"/>
        <end position="210"/>
    </location>
</feature>
<proteinExistence type="predicted"/>
<feature type="region of interest" description="Disordered" evidence="5">
    <location>
        <begin position="424"/>
        <end position="524"/>
    </location>
</feature>
<dbReference type="PROSITE" id="PS50262">
    <property type="entry name" value="G_PROTEIN_RECEP_F1_2"/>
    <property type="match status" value="1"/>
</dbReference>
<sequence length="524" mass="58391">MEYETIGYVLVLPLLCTFGIAGNIVTLVVLFKERFQGVAYSYLKAIAALDLLSLIFVLPTVTRCSACALRDSSFGPIFEAYLHVFVGDVFVKSSFWTVLIFTAERCVTSCFPTSVLSLLVYRQVWRGREGGVQRNLTNQRHSVAASVTLVLAVAAIENLPTFWNYRIENHDVIRRDIVKRHAFFRFYIWFDAIFSCLIPSLALIILNATLIKFLTRRSRRPPVPAAFTVAGPGPSTEVSPRQVAVNPQASVGPVSRRYRREQTRILVTLVGIILLMLATILPIFVLNLVGQYAPFTSREFLNSRLTISILLAVNCSGNFVLYCMLNPRFWSLFKTIFRIGRCSCSCSCCCCSTHQPATRIIVTRVGPAHCHHRQLQRLQPTALPQGDLEGTTRTVGGSTHLDSAAITCPTSLPITTFIMPVKDNNKLTPEGVTSRTPKSESPKPNNKLTPEGVTSRTPKSESPKPNTKQSSVDQTVNRPFYESANKVTSESRNSVTEDKPSIFDRDSDIMDQRRAENCEVQPSL</sequence>
<dbReference type="Proteomes" id="UP001283361">
    <property type="component" value="Unassembled WGS sequence"/>
</dbReference>
<feature type="transmembrane region" description="Helical" evidence="6">
    <location>
        <begin position="142"/>
        <end position="163"/>
    </location>
</feature>
<dbReference type="InterPro" id="IPR052954">
    <property type="entry name" value="GPCR-Ligand_Int"/>
</dbReference>
<dbReference type="AlphaFoldDB" id="A0AAE1DZI4"/>
<evidence type="ECO:0000256" key="6">
    <source>
        <dbReference type="SAM" id="Phobius"/>
    </source>
</evidence>
<feature type="domain" description="G-protein coupled receptors family 1 profile" evidence="7">
    <location>
        <begin position="22"/>
        <end position="322"/>
    </location>
</feature>
<name>A0AAE1DZI4_9GAST</name>
<comment type="subcellular location">
    <subcellularLocation>
        <location evidence="1">Membrane</location>
    </subcellularLocation>
</comment>
<reference evidence="8" key="1">
    <citation type="journal article" date="2023" name="G3 (Bethesda)">
        <title>A reference genome for the long-term kleptoplast-retaining sea slug Elysia crispata morphotype clarki.</title>
        <authorList>
            <person name="Eastman K.E."/>
            <person name="Pendleton A.L."/>
            <person name="Shaikh M.A."/>
            <person name="Suttiyut T."/>
            <person name="Ogas R."/>
            <person name="Tomko P."/>
            <person name="Gavelis G."/>
            <person name="Widhalm J.R."/>
            <person name="Wisecaver J.H."/>
        </authorList>
    </citation>
    <scope>NUCLEOTIDE SEQUENCE</scope>
    <source>
        <strain evidence="8">ECLA1</strain>
    </source>
</reference>
<feature type="compositionally biased region" description="Polar residues" evidence="5">
    <location>
        <begin position="463"/>
        <end position="477"/>
    </location>
</feature>